<comment type="caution">
    <text evidence="1">The sequence shown here is derived from an EMBL/GenBank/DDBJ whole genome shotgun (WGS) entry which is preliminary data.</text>
</comment>
<accession>A0A0F9DWN8</accession>
<reference evidence="1" key="1">
    <citation type="journal article" date="2015" name="Nature">
        <title>Complex archaea that bridge the gap between prokaryotes and eukaryotes.</title>
        <authorList>
            <person name="Spang A."/>
            <person name="Saw J.H."/>
            <person name="Jorgensen S.L."/>
            <person name="Zaremba-Niedzwiedzka K."/>
            <person name="Martijn J."/>
            <person name="Lind A.E."/>
            <person name="van Eijk R."/>
            <person name="Schleper C."/>
            <person name="Guy L."/>
            <person name="Ettema T.J."/>
        </authorList>
    </citation>
    <scope>NUCLEOTIDE SEQUENCE</scope>
</reference>
<gene>
    <name evidence="1" type="ORF">LCGC14_2227890</name>
</gene>
<sequence>MIWKRTVPAMAEAGMVLDADRTMLELFCSTAANVEDLEDDLAENGYSIDTPNGLRQPSPSWSQLRQARETLVKIAIQLGLSPKSRKQLGIVSEDTDGFEGDFKQ</sequence>
<protein>
    <recommendedName>
        <fullName evidence="2">Phage terminase small subunit P27 family</fullName>
    </recommendedName>
</protein>
<dbReference type="AlphaFoldDB" id="A0A0F9DWN8"/>
<dbReference type="Pfam" id="PF05119">
    <property type="entry name" value="Terminase_4"/>
    <property type="match status" value="1"/>
</dbReference>
<organism evidence="1">
    <name type="scientific">marine sediment metagenome</name>
    <dbReference type="NCBI Taxonomy" id="412755"/>
    <lineage>
        <taxon>unclassified sequences</taxon>
        <taxon>metagenomes</taxon>
        <taxon>ecological metagenomes</taxon>
    </lineage>
</organism>
<evidence type="ECO:0000313" key="1">
    <source>
        <dbReference type="EMBL" id="KKL58186.1"/>
    </source>
</evidence>
<dbReference type="EMBL" id="LAZR01029910">
    <property type="protein sequence ID" value="KKL58186.1"/>
    <property type="molecule type" value="Genomic_DNA"/>
</dbReference>
<dbReference type="NCBIfam" id="TIGR01558">
    <property type="entry name" value="sm_term_P27"/>
    <property type="match status" value="1"/>
</dbReference>
<name>A0A0F9DWN8_9ZZZZ</name>
<dbReference type="InterPro" id="IPR006448">
    <property type="entry name" value="Phage_term_ssu_P27"/>
</dbReference>
<proteinExistence type="predicted"/>
<evidence type="ECO:0008006" key="2">
    <source>
        <dbReference type="Google" id="ProtNLM"/>
    </source>
</evidence>